<dbReference type="SUPFAM" id="SSF53623">
    <property type="entry name" value="MurD-like peptide ligases, catalytic domain"/>
    <property type="match status" value="1"/>
</dbReference>
<dbReference type="EMBL" id="LNQE01001877">
    <property type="protein sequence ID" value="KUG03558.1"/>
    <property type="molecule type" value="Genomic_DNA"/>
</dbReference>
<dbReference type="InterPro" id="IPR013221">
    <property type="entry name" value="Mur_ligase_cen"/>
</dbReference>
<protein>
    <submittedName>
        <fullName evidence="5">Udp-n-acetylmuramoylalanyl-d-glutamate--2,6-diaminopimelate ligase</fullName>
        <ecNumber evidence="5">6.3.2.13</ecNumber>
    </submittedName>
</protein>
<evidence type="ECO:0000256" key="1">
    <source>
        <dbReference type="ARBA" id="ARBA00005898"/>
    </source>
</evidence>
<dbReference type="Gene3D" id="3.40.1190.10">
    <property type="entry name" value="Mur-like, catalytic domain"/>
    <property type="match status" value="1"/>
</dbReference>
<feature type="domain" description="Mur ligase central" evidence="4">
    <location>
        <begin position="108"/>
        <end position="308"/>
    </location>
</feature>
<dbReference type="Gene3D" id="3.90.190.20">
    <property type="entry name" value="Mur ligase, C-terminal domain"/>
    <property type="match status" value="1"/>
</dbReference>
<comment type="caution">
    <text evidence="5">The sequence shown here is derived from an EMBL/GenBank/DDBJ whole genome shotgun (WGS) entry which is preliminary data.</text>
</comment>
<dbReference type="GO" id="GO:0008765">
    <property type="term" value="F:UDP-N-acetylmuramoylalanyl-D-glutamate-2,6-diaminopimelate ligase activity"/>
    <property type="evidence" value="ECO:0007669"/>
    <property type="project" value="UniProtKB-EC"/>
</dbReference>
<evidence type="ECO:0000259" key="2">
    <source>
        <dbReference type="Pfam" id="PF01225"/>
    </source>
</evidence>
<dbReference type="PANTHER" id="PTHR23135:SF4">
    <property type="entry name" value="UDP-N-ACETYLMURAMOYL-L-ALANYL-D-GLUTAMATE--2,6-DIAMINOPIMELATE LIGASE MURE HOMOLOG, CHLOROPLASTIC"/>
    <property type="match status" value="1"/>
</dbReference>
<organism evidence="5">
    <name type="scientific">hydrocarbon metagenome</name>
    <dbReference type="NCBI Taxonomy" id="938273"/>
    <lineage>
        <taxon>unclassified sequences</taxon>
        <taxon>metagenomes</taxon>
        <taxon>ecological metagenomes</taxon>
    </lineage>
</organism>
<evidence type="ECO:0000313" key="5">
    <source>
        <dbReference type="EMBL" id="KUG03558.1"/>
    </source>
</evidence>
<evidence type="ECO:0000259" key="3">
    <source>
        <dbReference type="Pfam" id="PF02875"/>
    </source>
</evidence>
<dbReference type="InterPro" id="IPR036565">
    <property type="entry name" value="Mur-like_cat_sf"/>
</dbReference>
<reference evidence="5" key="1">
    <citation type="journal article" date="2015" name="Proc. Natl. Acad. Sci. U.S.A.">
        <title>Networks of energetic and metabolic interactions define dynamics in microbial communities.</title>
        <authorList>
            <person name="Embree M."/>
            <person name="Liu J.K."/>
            <person name="Al-Bassam M.M."/>
            <person name="Zengler K."/>
        </authorList>
    </citation>
    <scope>NUCLEOTIDE SEQUENCE</scope>
</reference>
<dbReference type="GO" id="GO:0005737">
    <property type="term" value="C:cytoplasm"/>
    <property type="evidence" value="ECO:0007669"/>
    <property type="project" value="InterPro"/>
</dbReference>
<dbReference type="SUPFAM" id="SSF53244">
    <property type="entry name" value="MurD-like peptide ligases, peptide-binding domain"/>
    <property type="match status" value="1"/>
</dbReference>
<evidence type="ECO:0000259" key="4">
    <source>
        <dbReference type="Pfam" id="PF08245"/>
    </source>
</evidence>
<dbReference type="InterPro" id="IPR035911">
    <property type="entry name" value="MurE/MurF_N"/>
</dbReference>
<dbReference type="NCBIfam" id="NF001126">
    <property type="entry name" value="PRK00139.1-4"/>
    <property type="match status" value="1"/>
</dbReference>
<sequence>MKLTELFKGVDNDIISGDPDIEISGVQYDSRKVTPGSLFVCITGFKTDGHSFAAEAVTKGAAAVLVEKTVVVPAGAVVIHTSNTRKALAALARNYYEQAEHGLRIIGVTGTNGKTTTTHLIKAILEEAGKKTAILGTLYAKIGDIEMDLGRTTPEALEIEEFISLCGREKAEYLVMEVSSHALDLHRVDKIPFNAAVYTNLTQDHLDYHQNMDHYLQTKLKLFQMVDGQDSYSIINADDQYADYFTAAALGRCLNYGVNRAVDVQAGELSFNLKGSSFKFHYQGKAVSINMHLIGRFSVYNALAAITCGLAEGVEPKVIKKAIEKVQGVSGRFEQVPSKHDFTVIVDYAHTPDGLENILNTSRQIVENRLITVFGCGGDRDRTKRPLMGEIAARYSDFCIVTSDNPRSEEPESIIADIVPGLDQVENSRYAIIVDRREAIRHAINFGKKGDLIIIAGKGHETYQLVKDQVLDFDDRKVAAEFLKG</sequence>
<feature type="domain" description="Mur ligase C-terminal" evidence="3">
    <location>
        <begin position="331"/>
        <end position="459"/>
    </location>
</feature>
<dbReference type="GO" id="GO:0008360">
    <property type="term" value="P:regulation of cell shape"/>
    <property type="evidence" value="ECO:0007669"/>
    <property type="project" value="InterPro"/>
</dbReference>
<dbReference type="Pfam" id="PF01225">
    <property type="entry name" value="Mur_ligase"/>
    <property type="match status" value="1"/>
</dbReference>
<feature type="domain" description="Mur ligase N-terminal catalytic" evidence="2">
    <location>
        <begin position="22"/>
        <end position="96"/>
    </location>
</feature>
<dbReference type="InterPro" id="IPR004101">
    <property type="entry name" value="Mur_ligase_C"/>
</dbReference>
<comment type="similarity">
    <text evidence="1">Belongs to the MurCDEF family. MurE subfamily.</text>
</comment>
<dbReference type="InterPro" id="IPR000713">
    <property type="entry name" value="Mur_ligase_N"/>
</dbReference>
<dbReference type="NCBIfam" id="NF001124">
    <property type="entry name" value="PRK00139.1-2"/>
    <property type="match status" value="1"/>
</dbReference>
<dbReference type="Gene3D" id="3.40.1390.10">
    <property type="entry name" value="MurE/MurF, N-terminal domain"/>
    <property type="match status" value="1"/>
</dbReference>
<dbReference type="Pfam" id="PF08245">
    <property type="entry name" value="Mur_ligase_M"/>
    <property type="match status" value="1"/>
</dbReference>
<dbReference type="AlphaFoldDB" id="A0A0W8E580"/>
<dbReference type="HAMAP" id="MF_00208">
    <property type="entry name" value="MurE"/>
    <property type="match status" value="1"/>
</dbReference>
<accession>A0A0W8E580</accession>
<dbReference type="SUPFAM" id="SSF63418">
    <property type="entry name" value="MurE/MurF N-terminal domain"/>
    <property type="match status" value="1"/>
</dbReference>
<gene>
    <name evidence="5" type="ORF">ASZ90_018991</name>
</gene>
<dbReference type="Pfam" id="PF02875">
    <property type="entry name" value="Mur_ligase_C"/>
    <property type="match status" value="1"/>
</dbReference>
<dbReference type="EC" id="6.3.2.13" evidence="5"/>
<dbReference type="FunFam" id="3.90.190.20:FF:000006">
    <property type="entry name" value="UDP-N-acetylmuramoyl-L-alanyl-D-glutamate--2,6-diaminopimelate ligase"/>
    <property type="match status" value="1"/>
</dbReference>
<dbReference type="GO" id="GO:0005524">
    <property type="term" value="F:ATP binding"/>
    <property type="evidence" value="ECO:0007669"/>
    <property type="project" value="InterPro"/>
</dbReference>
<dbReference type="NCBIfam" id="TIGR01085">
    <property type="entry name" value="murE"/>
    <property type="match status" value="1"/>
</dbReference>
<dbReference type="InterPro" id="IPR036615">
    <property type="entry name" value="Mur_ligase_C_dom_sf"/>
</dbReference>
<dbReference type="PANTHER" id="PTHR23135">
    <property type="entry name" value="MUR LIGASE FAMILY MEMBER"/>
    <property type="match status" value="1"/>
</dbReference>
<name>A0A0W8E580_9ZZZZ</name>
<keyword evidence="5" id="KW-0436">Ligase</keyword>
<dbReference type="GO" id="GO:0051301">
    <property type="term" value="P:cell division"/>
    <property type="evidence" value="ECO:0007669"/>
    <property type="project" value="InterPro"/>
</dbReference>
<proteinExistence type="inferred from homology"/>
<dbReference type="InterPro" id="IPR005761">
    <property type="entry name" value="UDP-N-AcMur-Glu-dNH2Pim_ligase"/>
</dbReference>